<dbReference type="Proteomes" id="UP000017842">
    <property type="component" value="Unassembled WGS sequence"/>
</dbReference>
<gene>
    <name evidence="5" type="ORF">MGMO_53c00160</name>
</gene>
<dbReference type="eggNOG" id="COG4942">
    <property type="taxonomic scope" value="Bacteria"/>
</dbReference>
<dbReference type="InterPro" id="IPR011055">
    <property type="entry name" value="Dup_hybrid_motif"/>
</dbReference>
<dbReference type="Pfam" id="PF01551">
    <property type="entry name" value="Peptidase_M23"/>
    <property type="match status" value="1"/>
</dbReference>
<feature type="chain" id="PRO_5004731787" evidence="3">
    <location>
        <begin position="27"/>
        <end position="316"/>
    </location>
</feature>
<dbReference type="InterPro" id="IPR016047">
    <property type="entry name" value="M23ase_b-sheet_dom"/>
</dbReference>
<dbReference type="AlphaFoldDB" id="V5C283"/>
<dbReference type="CDD" id="cd12797">
    <property type="entry name" value="M23_peptidase"/>
    <property type="match status" value="1"/>
</dbReference>
<evidence type="ECO:0000256" key="3">
    <source>
        <dbReference type="SAM" id="SignalP"/>
    </source>
</evidence>
<evidence type="ECO:0000313" key="5">
    <source>
        <dbReference type="EMBL" id="ESS72557.1"/>
    </source>
</evidence>
<keyword evidence="5" id="KW-0449">Lipoprotein</keyword>
<feature type="region of interest" description="Disordered" evidence="2">
    <location>
        <begin position="75"/>
        <end position="170"/>
    </location>
</feature>
<protein>
    <submittedName>
        <fullName evidence="5">Lipoprotein NlpD/LppB</fullName>
    </submittedName>
</protein>
<evidence type="ECO:0000256" key="2">
    <source>
        <dbReference type="SAM" id="MobiDB-lite"/>
    </source>
</evidence>
<evidence type="ECO:0000259" key="4">
    <source>
        <dbReference type="Pfam" id="PF01551"/>
    </source>
</evidence>
<proteinExistence type="inferred from homology"/>
<dbReference type="InterPro" id="IPR050570">
    <property type="entry name" value="Cell_wall_metabolism_enzyme"/>
</dbReference>
<dbReference type="EMBL" id="AYLO01000051">
    <property type="protein sequence ID" value="ESS72557.1"/>
    <property type="molecule type" value="Genomic_DNA"/>
</dbReference>
<keyword evidence="3" id="KW-0732">Signal</keyword>
<dbReference type="PANTHER" id="PTHR21666">
    <property type="entry name" value="PEPTIDASE-RELATED"/>
    <property type="match status" value="1"/>
</dbReference>
<dbReference type="STRING" id="1116472.MGMO_53c00160"/>
<evidence type="ECO:0000256" key="1">
    <source>
        <dbReference type="ARBA" id="ARBA00038420"/>
    </source>
</evidence>
<evidence type="ECO:0000313" key="6">
    <source>
        <dbReference type="Proteomes" id="UP000017842"/>
    </source>
</evidence>
<dbReference type="SUPFAM" id="SSF51261">
    <property type="entry name" value="Duplicated hybrid motif"/>
    <property type="match status" value="1"/>
</dbReference>
<feature type="compositionally biased region" description="Polar residues" evidence="2">
    <location>
        <begin position="143"/>
        <end position="170"/>
    </location>
</feature>
<accession>V5C283</accession>
<dbReference type="PANTHER" id="PTHR21666:SF263">
    <property type="entry name" value="MUREIN HYDROLASE ACTIVATOR NLPD"/>
    <property type="match status" value="1"/>
</dbReference>
<dbReference type="GO" id="GO:0004222">
    <property type="term" value="F:metalloendopeptidase activity"/>
    <property type="evidence" value="ECO:0007669"/>
    <property type="project" value="TreeGrafter"/>
</dbReference>
<comment type="similarity">
    <text evidence="1">Belongs to the E.coli NlpD/Haemophilus LppB family.</text>
</comment>
<reference evidence="5 6" key="1">
    <citation type="journal article" date="2013" name="Genome Announc.">
        <title>Draft Genome Sequence of the Methanotrophic Gammaproteobacterium Methyloglobulus morosus DSM 22980 Strain KoM1.</title>
        <authorList>
            <person name="Poehlein A."/>
            <person name="Deutzmann J.S."/>
            <person name="Daniel R."/>
            <person name="Simeonova D.D."/>
        </authorList>
    </citation>
    <scope>NUCLEOTIDE SEQUENCE [LARGE SCALE GENOMIC DNA]</scope>
    <source>
        <strain evidence="5 6">KoM1</strain>
    </source>
</reference>
<dbReference type="Gene3D" id="2.70.70.10">
    <property type="entry name" value="Glucose Permease (Domain IIA)"/>
    <property type="match status" value="1"/>
</dbReference>
<keyword evidence="6" id="KW-1185">Reference proteome</keyword>
<dbReference type="PATRIC" id="fig|1116472.3.peg.1554"/>
<organism evidence="5 6">
    <name type="scientific">Methyloglobulus morosus KoM1</name>
    <dbReference type="NCBI Taxonomy" id="1116472"/>
    <lineage>
        <taxon>Bacteria</taxon>
        <taxon>Pseudomonadati</taxon>
        <taxon>Pseudomonadota</taxon>
        <taxon>Gammaproteobacteria</taxon>
        <taxon>Methylococcales</taxon>
        <taxon>Methylococcaceae</taxon>
        <taxon>Methyloglobulus</taxon>
    </lineage>
</organism>
<sequence>MPIMTFQRPKISLPLSVVFLIVTACSQPPNFAPVKTVNQAVEPDNGYVRDRRRIKPGNSLNKRQKKAKILHNERPAKAIRQNSATRAPDVGTLPHHLSQAQSKQPLPLTNPAKKPVKDKTDYPDSGSYPVPVPQKSAKVDQKPVQQLKNKQGISNANEANTQKNQHNNTKSLDNLQITEKNIKKSIISIDNKKMLKLSFQWPLQGRVSRNFSQTDNKGILITGKTGQSVYAAESGKAVYCGQGLAGFGNLAIIKHNETYLSAYANNSKLMIKEGQYVGKGQAIGQVGRTGLKKASLHFEIRKNGKPINPLTVLPAH</sequence>
<feature type="signal peptide" evidence="3">
    <location>
        <begin position="1"/>
        <end position="26"/>
    </location>
</feature>
<dbReference type="RefSeq" id="WP_023494354.1">
    <property type="nucleotide sequence ID" value="NZ_AYLO01000051.1"/>
</dbReference>
<comment type="caution">
    <text evidence="5">The sequence shown here is derived from an EMBL/GenBank/DDBJ whole genome shotgun (WGS) entry which is preliminary data.</text>
</comment>
<name>V5C283_9GAMM</name>
<feature type="domain" description="M23ase beta-sheet core" evidence="4">
    <location>
        <begin position="216"/>
        <end position="309"/>
    </location>
</feature>